<proteinExistence type="predicted"/>
<accession>A0A8H3LWQ5</accession>
<evidence type="ECO:0000313" key="2">
    <source>
        <dbReference type="Proteomes" id="UP000615446"/>
    </source>
</evidence>
<organism evidence="1 2">
    <name type="scientific">Rhizophagus clarus</name>
    <dbReference type="NCBI Taxonomy" id="94130"/>
    <lineage>
        <taxon>Eukaryota</taxon>
        <taxon>Fungi</taxon>
        <taxon>Fungi incertae sedis</taxon>
        <taxon>Mucoromycota</taxon>
        <taxon>Glomeromycotina</taxon>
        <taxon>Glomeromycetes</taxon>
        <taxon>Glomerales</taxon>
        <taxon>Glomeraceae</taxon>
        <taxon>Rhizophagus</taxon>
    </lineage>
</organism>
<sequence>MPSNPNFLTLTHFLILKFLENNNYTSTLEAFHQKAKEIIEEEQNNEQINEPLTAIIQEYLFNQLQSNVENISLERSIDDYLIIPGNNKYPRYLCESFSQIHNNNILSVRTQTLPIRNFSDGEYQFSEIPTIITGSADKSIQLSLLTNNIHKGGIFCMDFHPNYHHLMLTELFYLNYPKDLAEISKPVEKLDIDLTCSNPTTLRKFIQIRPILKSLIIRDNVNENTS</sequence>
<evidence type="ECO:0000313" key="1">
    <source>
        <dbReference type="EMBL" id="GES93466.1"/>
    </source>
</evidence>
<protein>
    <submittedName>
        <fullName evidence="1">WD40-repeat-containing domain protein</fullName>
    </submittedName>
</protein>
<name>A0A8H3LWQ5_9GLOM</name>
<dbReference type="EMBL" id="BLAL01000228">
    <property type="protein sequence ID" value="GES93466.1"/>
    <property type="molecule type" value="Genomic_DNA"/>
</dbReference>
<gene>
    <name evidence="1" type="ORF">RCL2_002021000</name>
</gene>
<reference evidence="1" key="1">
    <citation type="submission" date="2019-10" db="EMBL/GenBank/DDBJ databases">
        <title>Conservation and host-specific expression of non-tandemly repeated heterogenous ribosome RNA gene in arbuscular mycorrhizal fungi.</title>
        <authorList>
            <person name="Maeda T."/>
            <person name="Kobayashi Y."/>
            <person name="Nakagawa T."/>
            <person name="Ezawa T."/>
            <person name="Yamaguchi K."/>
            <person name="Bino T."/>
            <person name="Nishimoto Y."/>
            <person name="Shigenobu S."/>
            <person name="Kawaguchi M."/>
        </authorList>
    </citation>
    <scope>NUCLEOTIDE SEQUENCE</scope>
    <source>
        <strain evidence="1">HR1</strain>
    </source>
</reference>
<dbReference type="Proteomes" id="UP000615446">
    <property type="component" value="Unassembled WGS sequence"/>
</dbReference>
<dbReference type="InterPro" id="IPR006594">
    <property type="entry name" value="LisH"/>
</dbReference>
<dbReference type="PROSITE" id="PS50896">
    <property type="entry name" value="LISH"/>
    <property type="match status" value="1"/>
</dbReference>
<dbReference type="AlphaFoldDB" id="A0A8H3LWQ5"/>
<comment type="caution">
    <text evidence="1">The sequence shown here is derived from an EMBL/GenBank/DDBJ whole genome shotgun (WGS) entry which is preliminary data.</text>
</comment>
<dbReference type="OrthoDB" id="1932312at2759"/>